<sequence>MSGSISAKESNWVWIRRRRLRSSLIMRRFSDSIPMTPEPRAQWRRRGERAADLCSPYNEQESSCPSVLVSPLIYLSHRPTALCR</sequence>
<comment type="caution">
    <text evidence="1">The sequence shown here is derived from an EMBL/GenBank/DDBJ whole genome shotgun (WGS) entry which is preliminary data.</text>
</comment>
<dbReference type="Proteomes" id="UP000823388">
    <property type="component" value="Chromosome 7N"/>
</dbReference>
<reference evidence="1" key="1">
    <citation type="submission" date="2020-05" db="EMBL/GenBank/DDBJ databases">
        <title>WGS assembly of Panicum virgatum.</title>
        <authorList>
            <person name="Lovell J.T."/>
            <person name="Jenkins J."/>
            <person name="Shu S."/>
            <person name="Juenger T.E."/>
            <person name="Schmutz J."/>
        </authorList>
    </citation>
    <scope>NUCLEOTIDE SEQUENCE</scope>
    <source>
        <strain evidence="1">AP13</strain>
    </source>
</reference>
<name>A0A8T0Q7I1_PANVG</name>
<proteinExistence type="predicted"/>
<protein>
    <submittedName>
        <fullName evidence="1">Uncharacterized protein</fullName>
    </submittedName>
</protein>
<dbReference type="EMBL" id="CM029050">
    <property type="protein sequence ID" value="KAG2569315.1"/>
    <property type="molecule type" value="Genomic_DNA"/>
</dbReference>
<keyword evidence="2" id="KW-1185">Reference proteome</keyword>
<evidence type="ECO:0000313" key="2">
    <source>
        <dbReference type="Proteomes" id="UP000823388"/>
    </source>
</evidence>
<dbReference type="AlphaFoldDB" id="A0A8T0Q7I1"/>
<accession>A0A8T0Q7I1</accession>
<organism evidence="1 2">
    <name type="scientific">Panicum virgatum</name>
    <name type="common">Blackwell switchgrass</name>
    <dbReference type="NCBI Taxonomy" id="38727"/>
    <lineage>
        <taxon>Eukaryota</taxon>
        <taxon>Viridiplantae</taxon>
        <taxon>Streptophyta</taxon>
        <taxon>Embryophyta</taxon>
        <taxon>Tracheophyta</taxon>
        <taxon>Spermatophyta</taxon>
        <taxon>Magnoliopsida</taxon>
        <taxon>Liliopsida</taxon>
        <taxon>Poales</taxon>
        <taxon>Poaceae</taxon>
        <taxon>PACMAD clade</taxon>
        <taxon>Panicoideae</taxon>
        <taxon>Panicodae</taxon>
        <taxon>Paniceae</taxon>
        <taxon>Panicinae</taxon>
        <taxon>Panicum</taxon>
        <taxon>Panicum sect. Hiantes</taxon>
    </lineage>
</organism>
<gene>
    <name evidence="1" type="ORF">PVAP13_7NG381150</name>
</gene>
<evidence type="ECO:0000313" key="1">
    <source>
        <dbReference type="EMBL" id="KAG2569315.1"/>
    </source>
</evidence>